<dbReference type="RefSeq" id="WP_157689795.1">
    <property type="nucleotide sequence ID" value="NZ_CP034345.1"/>
</dbReference>
<dbReference type="EMBL" id="CP034345">
    <property type="protein sequence ID" value="QGX95337.1"/>
    <property type="molecule type" value="Genomic_DNA"/>
</dbReference>
<gene>
    <name evidence="2" type="ORF">EI982_11275</name>
</gene>
<dbReference type="GeneID" id="99246615"/>
<feature type="transmembrane region" description="Helical" evidence="1">
    <location>
        <begin position="64"/>
        <end position="90"/>
    </location>
</feature>
<dbReference type="KEGG" id="hra:EI982_11275"/>
<keyword evidence="3" id="KW-1185">Reference proteome</keyword>
<evidence type="ECO:0000313" key="2">
    <source>
        <dbReference type="EMBL" id="QGX95337.1"/>
    </source>
</evidence>
<name>A0A6B9F9U1_9EURY</name>
<keyword evidence="1" id="KW-0472">Membrane</keyword>
<protein>
    <submittedName>
        <fullName evidence="2">Uncharacterized protein</fullName>
    </submittedName>
</protein>
<reference evidence="2 3" key="1">
    <citation type="submission" date="2018-12" db="EMBL/GenBank/DDBJ databases">
        <title>Complete genome sequence of Haloplanus rallus MBLA0036.</title>
        <authorList>
            <person name="Nam Y.-d."/>
            <person name="Kang J."/>
            <person name="Chung W.-H."/>
            <person name="Park Y.S."/>
        </authorList>
    </citation>
    <scope>NUCLEOTIDE SEQUENCE [LARGE SCALE GENOMIC DNA]</scope>
    <source>
        <strain evidence="2 3">MBLA0036</strain>
    </source>
</reference>
<evidence type="ECO:0000313" key="3">
    <source>
        <dbReference type="Proteomes" id="UP000428325"/>
    </source>
</evidence>
<feature type="transmembrane region" description="Helical" evidence="1">
    <location>
        <begin position="24"/>
        <end position="44"/>
    </location>
</feature>
<dbReference type="InterPro" id="IPR055958">
    <property type="entry name" value="DUF7536"/>
</dbReference>
<dbReference type="Proteomes" id="UP000428325">
    <property type="component" value="Chromosome"/>
</dbReference>
<keyword evidence="1" id="KW-0812">Transmembrane</keyword>
<sequence length="96" mass="10117">MSDDRPERPPVSGLLDALRVRRNATAGAAAGLALAALVYLVRVFELLGPVTATQRYPLLGPEGWFLGLAFVLASATALFVTAALTAVTAVRLARRL</sequence>
<keyword evidence="1" id="KW-1133">Transmembrane helix</keyword>
<dbReference type="Pfam" id="PF24380">
    <property type="entry name" value="DUF7536"/>
    <property type="match status" value="1"/>
</dbReference>
<dbReference type="AlphaFoldDB" id="A0A6B9F9U1"/>
<evidence type="ECO:0000256" key="1">
    <source>
        <dbReference type="SAM" id="Phobius"/>
    </source>
</evidence>
<proteinExistence type="predicted"/>
<accession>A0A6B9F9U1</accession>
<organism evidence="2 3">
    <name type="scientific">Haloplanus rallus</name>
    <dbReference type="NCBI Taxonomy" id="1816183"/>
    <lineage>
        <taxon>Archaea</taxon>
        <taxon>Methanobacteriati</taxon>
        <taxon>Methanobacteriota</taxon>
        <taxon>Stenosarchaea group</taxon>
        <taxon>Halobacteria</taxon>
        <taxon>Halobacteriales</taxon>
        <taxon>Haloferacaceae</taxon>
        <taxon>Haloplanus</taxon>
    </lineage>
</organism>